<dbReference type="CDD" id="cd03185">
    <property type="entry name" value="GST_C_Tau"/>
    <property type="match status" value="1"/>
</dbReference>
<feature type="domain" description="GST N-terminal" evidence="6">
    <location>
        <begin position="4"/>
        <end position="83"/>
    </location>
</feature>
<protein>
    <recommendedName>
        <fullName evidence="5">Glutathione S-transferase</fullName>
        <ecNumber evidence="5">2.5.1.18</ecNumber>
    </recommendedName>
</protein>
<evidence type="ECO:0000259" key="7">
    <source>
        <dbReference type="PROSITE" id="PS50405"/>
    </source>
</evidence>
<reference evidence="8 9" key="1">
    <citation type="submission" date="2023-12" db="EMBL/GenBank/DDBJ databases">
        <title>A high-quality genome assembly for Dillenia turbinata (Dilleniales).</title>
        <authorList>
            <person name="Chanderbali A."/>
        </authorList>
    </citation>
    <scope>NUCLEOTIDE SEQUENCE [LARGE SCALE GENOMIC DNA]</scope>
    <source>
        <strain evidence="8">LSX21</strain>
        <tissue evidence="8">Leaf</tissue>
    </source>
</reference>
<sequence length="231" mass="26127">MGENIVKLFGTQGSPFSKRVELALRVKGIPYEYIEEDLSNKSEQLLHYNPVYKKIPVLIHNGKAVAESLVILEYIEETWKHAPFLLPEDPYKRAQSRFWANFLHLQLFESIRPVITTDGEAQEKALKDLAANIQILEEIGVKEFFPDGISEITSENIGLLDIVICSILGPHKIVEQAIGVKYIDPEKSPMVYSWVTALTQLPVVKELAPPPEKMVALLQLIRQNVLRSARA</sequence>
<comment type="catalytic activity">
    <reaction evidence="4 5">
        <text>RX + glutathione = an S-substituted glutathione + a halide anion + H(+)</text>
        <dbReference type="Rhea" id="RHEA:16437"/>
        <dbReference type="ChEBI" id="CHEBI:15378"/>
        <dbReference type="ChEBI" id="CHEBI:16042"/>
        <dbReference type="ChEBI" id="CHEBI:17792"/>
        <dbReference type="ChEBI" id="CHEBI:57925"/>
        <dbReference type="ChEBI" id="CHEBI:90779"/>
        <dbReference type="EC" id="2.5.1.18"/>
    </reaction>
</comment>
<keyword evidence="5" id="KW-0963">Cytoplasm</keyword>
<dbReference type="SUPFAM" id="SSF47616">
    <property type="entry name" value="GST C-terminal domain-like"/>
    <property type="match status" value="1"/>
</dbReference>
<dbReference type="InterPro" id="IPR004045">
    <property type="entry name" value="Glutathione_S-Trfase_N"/>
</dbReference>
<dbReference type="Pfam" id="PF02798">
    <property type="entry name" value="GST_N"/>
    <property type="match status" value="1"/>
</dbReference>
<evidence type="ECO:0000259" key="6">
    <source>
        <dbReference type="PROSITE" id="PS50404"/>
    </source>
</evidence>
<gene>
    <name evidence="8" type="ORF">RJ641_014542</name>
</gene>
<dbReference type="Gene3D" id="3.40.30.10">
    <property type="entry name" value="Glutaredoxin"/>
    <property type="match status" value="1"/>
</dbReference>
<dbReference type="GO" id="GO:0006749">
    <property type="term" value="P:glutathione metabolic process"/>
    <property type="evidence" value="ECO:0007669"/>
    <property type="project" value="InterPro"/>
</dbReference>
<comment type="similarity">
    <text evidence="3">Belongs to the GST superfamily. Tau family.</text>
</comment>
<keyword evidence="2 5" id="KW-0808">Transferase</keyword>
<dbReference type="EC" id="2.5.1.18" evidence="5"/>
<dbReference type="PROSITE" id="PS50404">
    <property type="entry name" value="GST_NTER"/>
    <property type="match status" value="1"/>
</dbReference>
<dbReference type="SFLD" id="SFLDG01152">
    <property type="entry name" value="Main.3:_Omega-_and_Tau-like"/>
    <property type="match status" value="1"/>
</dbReference>
<comment type="caution">
    <text evidence="8">The sequence shown here is derived from an EMBL/GenBank/DDBJ whole genome shotgun (WGS) entry which is preliminary data.</text>
</comment>
<organism evidence="8 9">
    <name type="scientific">Dillenia turbinata</name>
    <dbReference type="NCBI Taxonomy" id="194707"/>
    <lineage>
        <taxon>Eukaryota</taxon>
        <taxon>Viridiplantae</taxon>
        <taxon>Streptophyta</taxon>
        <taxon>Embryophyta</taxon>
        <taxon>Tracheophyta</taxon>
        <taxon>Spermatophyta</taxon>
        <taxon>Magnoliopsida</taxon>
        <taxon>eudicotyledons</taxon>
        <taxon>Gunneridae</taxon>
        <taxon>Pentapetalae</taxon>
        <taxon>Dilleniales</taxon>
        <taxon>Dilleniaceae</taxon>
        <taxon>Dillenia</taxon>
    </lineage>
</organism>
<dbReference type="CDD" id="cd03058">
    <property type="entry name" value="GST_N_Tau"/>
    <property type="match status" value="1"/>
</dbReference>
<dbReference type="InterPro" id="IPR036282">
    <property type="entry name" value="Glutathione-S-Trfase_C_sf"/>
</dbReference>
<dbReference type="SUPFAM" id="SSF52833">
    <property type="entry name" value="Thioredoxin-like"/>
    <property type="match status" value="1"/>
</dbReference>
<name>A0AAN8YZG9_9MAGN</name>
<dbReference type="SFLD" id="SFLDG00358">
    <property type="entry name" value="Main_(cytGST)"/>
    <property type="match status" value="1"/>
</dbReference>
<dbReference type="Gene3D" id="1.20.1050.10">
    <property type="match status" value="1"/>
</dbReference>
<dbReference type="GO" id="GO:0009407">
    <property type="term" value="P:toxin catabolic process"/>
    <property type="evidence" value="ECO:0007669"/>
    <property type="project" value="UniProtKB-ARBA"/>
</dbReference>
<dbReference type="InterPro" id="IPR036249">
    <property type="entry name" value="Thioredoxin-like_sf"/>
</dbReference>
<feature type="domain" description="GST C-terminal" evidence="7">
    <location>
        <begin position="89"/>
        <end position="217"/>
    </location>
</feature>
<dbReference type="InterPro" id="IPR045073">
    <property type="entry name" value="Omega/Tau-like"/>
</dbReference>
<dbReference type="PROSITE" id="PS50405">
    <property type="entry name" value="GST_CTER"/>
    <property type="match status" value="1"/>
</dbReference>
<comment type="subcellular location">
    <subcellularLocation>
        <location evidence="5">Cytoplasm</location>
        <location evidence="5">Cytosol</location>
    </subcellularLocation>
</comment>
<evidence type="ECO:0000313" key="8">
    <source>
        <dbReference type="EMBL" id="KAK6920864.1"/>
    </source>
</evidence>
<dbReference type="GO" id="GO:0004364">
    <property type="term" value="F:glutathione transferase activity"/>
    <property type="evidence" value="ECO:0007669"/>
    <property type="project" value="UniProtKB-UniRule"/>
</dbReference>
<dbReference type="InterPro" id="IPR010987">
    <property type="entry name" value="Glutathione-S-Trfase_C-like"/>
</dbReference>
<proteinExistence type="inferred from homology"/>
<dbReference type="Proteomes" id="UP001370490">
    <property type="component" value="Unassembled WGS sequence"/>
</dbReference>
<dbReference type="PANTHER" id="PTHR11260:SF711">
    <property type="entry name" value="GLUTATHIONE S-TRANSFERASE U9"/>
    <property type="match status" value="1"/>
</dbReference>
<keyword evidence="9" id="KW-1185">Reference proteome</keyword>
<dbReference type="SFLD" id="SFLDS00019">
    <property type="entry name" value="Glutathione_Transferase_(cytos"/>
    <property type="match status" value="1"/>
</dbReference>
<evidence type="ECO:0000256" key="5">
    <source>
        <dbReference type="RuleBase" id="RU369102"/>
    </source>
</evidence>
<dbReference type="PROSITE" id="PS51354">
    <property type="entry name" value="GLUTAREDOXIN_2"/>
    <property type="match status" value="1"/>
</dbReference>
<keyword evidence="1" id="KW-0216">Detoxification</keyword>
<dbReference type="AlphaFoldDB" id="A0AAN8YZG9"/>
<dbReference type="EMBL" id="JBAMMX010000020">
    <property type="protein sequence ID" value="KAK6920864.1"/>
    <property type="molecule type" value="Genomic_DNA"/>
</dbReference>
<dbReference type="InterPro" id="IPR045074">
    <property type="entry name" value="GST_C_Tau"/>
</dbReference>
<dbReference type="GO" id="GO:0005829">
    <property type="term" value="C:cytosol"/>
    <property type="evidence" value="ECO:0007669"/>
    <property type="project" value="UniProtKB-SubCell"/>
</dbReference>
<dbReference type="InterPro" id="IPR040079">
    <property type="entry name" value="Glutathione_S-Trfase"/>
</dbReference>
<dbReference type="FunFam" id="1.20.1050.10:FF:000016">
    <property type="entry name" value="Glutathione S-transferase U9"/>
    <property type="match status" value="1"/>
</dbReference>
<dbReference type="FunFam" id="3.40.30.10:FF:000014">
    <property type="entry name" value="Tau class glutathione S-transferase"/>
    <property type="match status" value="1"/>
</dbReference>
<evidence type="ECO:0000313" key="9">
    <source>
        <dbReference type="Proteomes" id="UP001370490"/>
    </source>
</evidence>
<accession>A0AAN8YZG9</accession>
<dbReference type="PANTHER" id="PTHR11260">
    <property type="entry name" value="GLUTATHIONE S-TRANSFERASE, GST, SUPERFAMILY, GST DOMAIN CONTAINING"/>
    <property type="match status" value="1"/>
</dbReference>
<evidence type="ECO:0000256" key="1">
    <source>
        <dbReference type="ARBA" id="ARBA00022575"/>
    </source>
</evidence>
<evidence type="ECO:0000256" key="2">
    <source>
        <dbReference type="ARBA" id="ARBA00022679"/>
    </source>
</evidence>
<comment type="function">
    <text evidence="5">Is involved in the conjugation of reduced glutathione to a wide number of exogenous and endogenous hydrophobic electrophiles.</text>
</comment>
<evidence type="ECO:0000256" key="3">
    <source>
        <dbReference type="ARBA" id="ARBA00025743"/>
    </source>
</evidence>
<evidence type="ECO:0000256" key="4">
    <source>
        <dbReference type="ARBA" id="ARBA00047960"/>
    </source>
</evidence>